<feature type="region of interest" description="Disordered" evidence="10">
    <location>
        <begin position="255"/>
        <end position="296"/>
    </location>
</feature>
<evidence type="ECO:0000256" key="9">
    <source>
        <dbReference type="ARBA" id="ARBA00040857"/>
    </source>
</evidence>
<keyword evidence="5" id="KW-0963">Cytoplasm</keyword>
<proteinExistence type="inferred from homology"/>
<protein>
    <recommendedName>
        <fullName evidence="9">Palmdelphin</fullName>
    </recommendedName>
</protein>
<organism evidence="11 12">
    <name type="scientific">Synaphobranchus kaupii</name>
    <name type="common">Kaup's arrowtooth eel</name>
    <dbReference type="NCBI Taxonomy" id="118154"/>
    <lineage>
        <taxon>Eukaryota</taxon>
        <taxon>Metazoa</taxon>
        <taxon>Chordata</taxon>
        <taxon>Craniata</taxon>
        <taxon>Vertebrata</taxon>
        <taxon>Euteleostomi</taxon>
        <taxon>Actinopterygii</taxon>
        <taxon>Neopterygii</taxon>
        <taxon>Teleostei</taxon>
        <taxon>Anguilliformes</taxon>
        <taxon>Synaphobranchidae</taxon>
        <taxon>Synaphobranchus</taxon>
    </lineage>
</organism>
<keyword evidence="6" id="KW-0770">Synapse</keyword>
<dbReference type="GO" id="GO:0016020">
    <property type="term" value="C:membrane"/>
    <property type="evidence" value="ECO:0007669"/>
    <property type="project" value="InterPro"/>
</dbReference>
<evidence type="ECO:0000256" key="5">
    <source>
        <dbReference type="ARBA" id="ARBA00022490"/>
    </source>
</evidence>
<feature type="compositionally biased region" description="Polar residues" evidence="10">
    <location>
        <begin position="193"/>
        <end position="205"/>
    </location>
</feature>
<evidence type="ECO:0000256" key="4">
    <source>
        <dbReference type="ARBA" id="ARBA00005756"/>
    </source>
</evidence>
<comment type="caution">
    <text evidence="11">The sequence shown here is derived from an EMBL/GenBank/DDBJ whole genome shotgun (WGS) entry which is preliminary data.</text>
</comment>
<evidence type="ECO:0000256" key="1">
    <source>
        <dbReference type="ARBA" id="ARBA00004279"/>
    </source>
</evidence>
<reference evidence="11" key="1">
    <citation type="journal article" date="2023" name="Science">
        <title>Genome structures resolve the early diversification of teleost fishes.</title>
        <authorList>
            <person name="Parey E."/>
            <person name="Louis A."/>
            <person name="Montfort J."/>
            <person name="Bouchez O."/>
            <person name="Roques C."/>
            <person name="Iampietro C."/>
            <person name="Lluch J."/>
            <person name="Castinel A."/>
            <person name="Donnadieu C."/>
            <person name="Desvignes T."/>
            <person name="Floi Bucao C."/>
            <person name="Jouanno E."/>
            <person name="Wen M."/>
            <person name="Mejri S."/>
            <person name="Dirks R."/>
            <person name="Jansen H."/>
            <person name="Henkel C."/>
            <person name="Chen W.J."/>
            <person name="Zahm M."/>
            <person name="Cabau C."/>
            <person name="Klopp C."/>
            <person name="Thompson A.W."/>
            <person name="Robinson-Rechavi M."/>
            <person name="Braasch I."/>
            <person name="Lecointre G."/>
            <person name="Bobe J."/>
            <person name="Postlethwait J.H."/>
            <person name="Berthelot C."/>
            <person name="Roest Crollius H."/>
            <person name="Guiguen Y."/>
        </authorList>
    </citation>
    <scope>NUCLEOTIDE SEQUENCE</scope>
    <source>
        <strain evidence="11">WJC10195</strain>
    </source>
</reference>
<feature type="compositionally biased region" description="Basic and acidic residues" evidence="10">
    <location>
        <begin position="264"/>
        <end position="281"/>
    </location>
</feature>
<keyword evidence="8" id="KW-0966">Cell projection</keyword>
<comment type="subcellular location">
    <subcellularLocation>
        <location evidence="1">Cell projection</location>
        <location evidence="1">Dendrite</location>
    </subcellularLocation>
    <subcellularLocation>
        <location evidence="3">Cell projection</location>
        <location evidence="3">Dendritic spine</location>
    </subcellularLocation>
    <subcellularLocation>
        <location evidence="2">Cytoplasm</location>
    </subcellularLocation>
</comment>
<evidence type="ECO:0000256" key="8">
    <source>
        <dbReference type="ARBA" id="ARBA00023273"/>
    </source>
</evidence>
<evidence type="ECO:0000256" key="10">
    <source>
        <dbReference type="SAM" id="MobiDB-lite"/>
    </source>
</evidence>
<evidence type="ECO:0000256" key="7">
    <source>
        <dbReference type="ARBA" id="ARBA00023054"/>
    </source>
</evidence>
<gene>
    <name evidence="11" type="ORF">SKAU_G00199710</name>
</gene>
<keyword evidence="12" id="KW-1185">Reference proteome</keyword>
<dbReference type="GO" id="GO:0043197">
    <property type="term" value="C:dendritic spine"/>
    <property type="evidence" value="ECO:0007669"/>
    <property type="project" value="UniProtKB-SubCell"/>
</dbReference>
<dbReference type="GO" id="GO:0005737">
    <property type="term" value="C:cytoplasm"/>
    <property type="evidence" value="ECO:0007669"/>
    <property type="project" value="UniProtKB-SubCell"/>
</dbReference>
<evidence type="ECO:0000313" key="11">
    <source>
        <dbReference type="EMBL" id="KAJ8357177.1"/>
    </source>
</evidence>
<dbReference type="PANTHER" id="PTHR46881">
    <property type="entry name" value="PALMDELPHIN"/>
    <property type="match status" value="1"/>
</dbReference>
<comment type="similarity">
    <text evidence="4">Belongs to the paralemmin family.</text>
</comment>
<sequence>MEINVQKDLRTGESQVLSTATVTDREFQQKGIKVYDDGRKSIYALGSEGQVLPKRVDELSPAEVEELLRKAMERKSKAGLERHVPTISSPCSNREKFEQGQVSQGLHRLQGTPRWTPPELRYMQSGGEARPLASNIPHPSEGRPDTANGCKYFSNGYETGSAVNVQNGRHSSYLEHREDYRAAPHEDSKCRSRNSATAHSENSKVSVLHAMPANLDSTEPVTMIFMGYQRMDDVGEGSQQGSGYDGAIRAELVVIDDDDDDESHDQQWSHRPAGNHDHDNPRTVLEAGTERPSRTA</sequence>
<dbReference type="AlphaFoldDB" id="A0A9Q1FF92"/>
<evidence type="ECO:0000313" key="12">
    <source>
        <dbReference type="Proteomes" id="UP001152622"/>
    </source>
</evidence>
<dbReference type="PANTHER" id="PTHR46881:SF1">
    <property type="entry name" value="PALMDELPHIN"/>
    <property type="match status" value="1"/>
</dbReference>
<feature type="compositionally biased region" description="Basic and acidic residues" evidence="10">
    <location>
        <begin position="180"/>
        <end position="190"/>
    </location>
</feature>
<evidence type="ECO:0000256" key="6">
    <source>
        <dbReference type="ARBA" id="ARBA00023018"/>
    </source>
</evidence>
<feature type="region of interest" description="Disordered" evidence="10">
    <location>
        <begin position="180"/>
        <end position="205"/>
    </location>
</feature>
<dbReference type="Pfam" id="PF03285">
    <property type="entry name" value="Paralemmin"/>
    <property type="match status" value="2"/>
</dbReference>
<dbReference type="Proteomes" id="UP001152622">
    <property type="component" value="Chromosome 6"/>
</dbReference>
<dbReference type="EMBL" id="JAINUF010000006">
    <property type="protein sequence ID" value="KAJ8357177.1"/>
    <property type="molecule type" value="Genomic_DNA"/>
</dbReference>
<keyword evidence="7" id="KW-0175">Coiled coil</keyword>
<name>A0A9Q1FF92_SYNKA</name>
<evidence type="ECO:0000256" key="3">
    <source>
        <dbReference type="ARBA" id="ARBA00004552"/>
    </source>
</evidence>
<dbReference type="InterPro" id="IPR004965">
    <property type="entry name" value="Paralemmin"/>
</dbReference>
<accession>A0A9Q1FF92</accession>
<dbReference type="OrthoDB" id="9937247at2759"/>
<dbReference type="GO" id="GO:0008360">
    <property type="term" value="P:regulation of cell shape"/>
    <property type="evidence" value="ECO:0007669"/>
    <property type="project" value="InterPro"/>
</dbReference>
<evidence type="ECO:0000256" key="2">
    <source>
        <dbReference type="ARBA" id="ARBA00004496"/>
    </source>
</evidence>